<feature type="compositionally biased region" description="Basic and acidic residues" evidence="1">
    <location>
        <begin position="92"/>
        <end position="101"/>
    </location>
</feature>
<feature type="compositionally biased region" description="Basic and acidic residues" evidence="1">
    <location>
        <begin position="52"/>
        <end position="66"/>
    </location>
</feature>
<feature type="region of interest" description="Disordered" evidence="1">
    <location>
        <begin position="52"/>
        <end position="101"/>
    </location>
</feature>
<proteinExistence type="predicted"/>
<reference evidence="2" key="1">
    <citation type="submission" date="2023-08" db="EMBL/GenBank/DDBJ databases">
        <authorList>
            <person name="Alioto T."/>
            <person name="Alioto T."/>
            <person name="Gomez Garrido J."/>
        </authorList>
    </citation>
    <scope>NUCLEOTIDE SEQUENCE</scope>
</reference>
<evidence type="ECO:0000313" key="3">
    <source>
        <dbReference type="Proteomes" id="UP001178508"/>
    </source>
</evidence>
<protein>
    <submittedName>
        <fullName evidence="2">Uncharacterized protein</fullName>
    </submittedName>
</protein>
<evidence type="ECO:0000313" key="2">
    <source>
        <dbReference type="EMBL" id="CAJ1055862.1"/>
    </source>
</evidence>
<dbReference type="EMBL" id="OY660868">
    <property type="protein sequence ID" value="CAJ1055862.1"/>
    <property type="molecule type" value="Genomic_DNA"/>
</dbReference>
<dbReference type="Proteomes" id="UP001178508">
    <property type="component" value="Chromosome 5"/>
</dbReference>
<organism evidence="2 3">
    <name type="scientific">Xyrichtys novacula</name>
    <name type="common">Pearly razorfish</name>
    <name type="synonym">Hemipteronotus novacula</name>
    <dbReference type="NCBI Taxonomy" id="13765"/>
    <lineage>
        <taxon>Eukaryota</taxon>
        <taxon>Metazoa</taxon>
        <taxon>Chordata</taxon>
        <taxon>Craniata</taxon>
        <taxon>Vertebrata</taxon>
        <taxon>Euteleostomi</taxon>
        <taxon>Actinopterygii</taxon>
        <taxon>Neopterygii</taxon>
        <taxon>Teleostei</taxon>
        <taxon>Neoteleostei</taxon>
        <taxon>Acanthomorphata</taxon>
        <taxon>Eupercaria</taxon>
        <taxon>Labriformes</taxon>
        <taxon>Labridae</taxon>
        <taxon>Xyrichtys</taxon>
    </lineage>
</organism>
<evidence type="ECO:0000256" key="1">
    <source>
        <dbReference type="SAM" id="MobiDB-lite"/>
    </source>
</evidence>
<sequence>MIPKLSGTLPEETETVDLLKEEEEEEEEEEREDFSLTSILLCHLTESEVKDLRDVRKTPSESRKPDLNVVPSTEEEEEGADLLRTPAAPETPNKENTEDLRPPVSRVMMCFWF</sequence>
<dbReference type="AlphaFoldDB" id="A0AAV1F5H1"/>
<gene>
    <name evidence="2" type="ORF">XNOV1_A001143</name>
</gene>
<name>A0AAV1F5H1_XYRNO</name>
<keyword evidence="3" id="KW-1185">Reference proteome</keyword>
<accession>A0AAV1F5H1</accession>
<feature type="region of interest" description="Disordered" evidence="1">
    <location>
        <begin position="1"/>
        <end position="35"/>
    </location>
</feature>
<feature type="compositionally biased region" description="Acidic residues" evidence="1">
    <location>
        <begin position="11"/>
        <end position="32"/>
    </location>
</feature>